<sequence>MPVTTSSLNPKIVQCNRDRLNEKSKFYYDKTSKPLSSFEKGDSVLIQKGKEWISGKVVEKLKFPPRSYIVQDRFGQMYRRNRVMLRKCYSKSVQSDYSDLIAQNNVDLENVNRLNGNEFDIGSPNGNNEFE</sequence>
<gene>
    <name evidence="1" type="ORF">g.8085</name>
    <name evidence="2" type="ORF">g.8086</name>
</gene>
<evidence type="ECO:0000313" key="1">
    <source>
        <dbReference type="EMBL" id="JAS44287.1"/>
    </source>
</evidence>
<dbReference type="EMBL" id="GECZ01007693">
    <property type="protein sequence ID" value="JAS62076.1"/>
    <property type="molecule type" value="Transcribed_RNA"/>
</dbReference>
<dbReference type="AlphaFoldDB" id="A0A1B6F2B4"/>
<proteinExistence type="predicted"/>
<accession>A0A1B6F2B4</accession>
<organism evidence="1">
    <name type="scientific">Cuerna arida</name>
    <dbReference type="NCBI Taxonomy" id="1464854"/>
    <lineage>
        <taxon>Eukaryota</taxon>
        <taxon>Metazoa</taxon>
        <taxon>Ecdysozoa</taxon>
        <taxon>Arthropoda</taxon>
        <taxon>Hexapoda</taxon>
        <taxon>Insecta</taxon>
        <taxon>Pterygota</taxon>
        <taxon>Neoptera</taxon>
        <taxon>Paraneoptera</taxon>
        <taxon>Hemiptera</taxon>
        <taxon>Auchenorrhyncha</taxon>
        <taxon>Membracoidea</taxon>
        <taxon>Cicadellidae</taxon>
        <taxon>Cicadellinae</taxon>
        <taxon>Proconiini</taxon>
        <taxon>Cuerna</taxon>
    </lineage>
</organism>
<dbReference type="PANTHER" id="PTHR33244:SF3">
    <property type="entry name" value="PEPTIDASE A2 DOMAIN-CONTAINING PROTEIN"/>
    <property type="match status" value="1"/>
</dbReference>
<feature type="non-terminal residue" evidence="1">
    <location>
        <position position="131"/>
    </location>
</feature>
<evidence type="ECO:0000313" key="2">
    <source>
        <dbReference type="EMBL" id="JAS62076.1"/>
    </source>
</evidence>
<name>A0A1B6F2B4_9HEMI</name>
<dbReference type="EMBL" id="GECZ01025482">
    <property type="protein sequence ID" value="JAS44287.1"/>
    <property type="molecule type" value="Transcribed_RNA"/>
</dbReference>
<reference evidence="1" key="1">
    <citation type="submission" date="2015-11" db="EMBL/GenBank/DDBJ databases">
        <title>De novo transcriptome assembly of four potential Pierce s Disease insect vectors from Arizona vineyards.</title>
        <authorList>
            <person name="Tassone E.E."/>
        </authorList>
    </citation>
    <scope>NUCLEOTIDE SEQUENCE</scope>
</reference>
<dbReference type="PANTHER" id="PTHR33244">
    <property type="entry name" value="INTEGRASE CATALYTIC DOMAIN-CONTAINING PROTEIN-RELATED"/>
    <property type="match status" value="1"/>
</dbReference>
<protein>
    <submittedName>
        <fullName evidence="1">Uncharacterized protein</fullName>
    </submittedName>
</protein>